<gene>
    <name evidence="3" type="ORF">GCM10022223_64760</name>
</gene>
<dbReference type="EMBL" id="BAAAZO010000012">
    <property type="protein sequence ID" value="GAA3637098.1"/>
    <property type="molecule type" value="Genomic_DNA"/>
</dbReference>
<evidence type="ECO:0000313" key="3">
    <source>
        <dbReference type="EMBL" id="GAA3637098.1"/>
    </source>
</evidence>
<organism evidence="3 4">
    <name type="scientific">Kineosporia mesophila</name>
    <dbReference type="NCBI Taxonomy" id="566012"/>
    <lineage>
        <taxon>Bacteria</taxon>
        <taxon>Bacillati</taxon>
        <taxon>Actinomycetota</taxon>
        <taxon>Actinomycetes</taxon>
        <taxon>Kineosporiales</taxon>
        <taxon>Kineosporiaceae</taxon>
        <taxon>Kineosporia</taxon>
    </lineage>
</organism>
<comment type="caution">
    <text evidence="3">The sequence shown here is derived from an EMBL/GenBank/DDBJ whole genome shotgun (WGS) entry which is preliminary data.</text>
</comment>
<keyword evidence="2" id="KW-0472">Membrane</keyword>
<dbReference type="Proteomes" id="UP001501074">
    <property type="component" value="Unassembled WGS sequence"/>
</dbReference>
<reference evidence="4" key="1">
    <citation type="journal article" date="2019" name="Int. J. Syst. Evol. Microbiol.">
        <title>The Global Catalogue of Microorganisms (GCM) 10K type strain sequencing project: providing services to taxonomists for standard genome sequencing and annotation.</title>
        <authorList>
            <consortium name="The Broad Institute Genomics Platform"/>
            <consortium name="The Broad Institute Genome Sequencing Center for Infectious Disease"/>
            <person name="Wu L."/>
            <person name="Ma J."/>
        </authorList>
    </citation>
    <scope>NUCLEOTIDE SEQUENCE [LARGE SCALE GENOMIC DNA]</scope>
    <source>
        <strain evidence="4">JCM 16902</strain>
    </source>
</reference>
<keyword evidence="2" id="KW-1133">Transmembrane helix</keyword>
<proteinExistence type="predicted"/>
<evidence type="ECO:0000313" key="4">
    <source>
        <dbReference type="Proteomes" id="UP001501074"/>
    </source>
</evidence>
<accession>A0ABP7APE8</accession>
<protein>
    <recommendedName>
        <fullName evidence="5">Serine/threonine protein kinase</fullName>
    </recommendedName>
</protein>
<keyword evidence="2" id="KW-0812">Transmembrane</keyword>
<feature type="transmembrane region" description="Helical" evidence="2">
    <location>
        <begin position="20"/>
        <end position="44"/>
    </location>
</feature>
<evidence type="ECO:0008006" key="5">
    <source>
        <dbReference type="Google" id="ProtNLM"/>
    </source>
</evidence>
<sequence length="211" mass="21940">MTSSAPSGPDNYAPDEPTHVSKIFVIIGTVGVLGAIAWGSLALVNNESPADDRTLPAATGRPLWRPTPSGSPDATTPAATTRPVVLFDGPLTIAGGLGIDVDQADERAAKAKPGTSRRSSALDVYWDQKTGLSPVDGKLFMDQGLPQGAAARCASRVASGKQGFPSLDVFPGDQFCLRTSDGRVAWLRVGEGSDRPDELSVQVTVWDGVPG</sequence>
<feature type="region of interest" description="Disordered" evidence="1">
    <location>
        <begin position="47"/>
        <end position="78"/>
    </location>
</feature>
<evidence type="ECO:0000256" key="1">
    <source>
        <dbReference type="SAM" id="MobiDB-lite"/>
    </source>
</evidence>
<name>A0ABP7APE8_9ACTN</name>
<keyword evidence="4" id="KW-1185">Reference proteome</keyword>
<feature type="compositionally biased region" description="Low complexity" evidence="1">
    <location>
        <begin position="66"/>
        <end position="78"/>
    </location>
</feature>
<evidence type="ECO:0000256" key="2">
    <source>
        <dbReference type="SAM" id="Phobius"/>
    </source>
</evidence>